<feature type="domain" description="HNH nuclease" evidence="1">
    <location>
        <begin position="200"/>
        <end position="248"/>
    </location>
</feature>
<dbReference type="RefSeq" id="WP_015751975.1">
    <property type="nucleotide sequence ID" value="NC_013223.1"/>
</dbReference>
<dbReference type="Proteomes" id="UP000001052">
    <property type="component" value="Chromosome"/>
</dbReference>
<gene>
    <name evidence="2" type="ordered locus">Dret_1547</name>
</gene>
<dbReference type="AlphaFoldDB" id="C8X334"/>
<evidence type="ECO:0000259" key="1">
    <source>
        <dbReference type="Pfam" id="PF13391"/>
    </source>
</evidence>
<keyword evidence="2" id="KW-0255">Endonuclease</keyword>
<dbReference type="InterPro" id="IPR003615">
    <property type="entry name" value="HNH_nuc"/>
</dbReference>
<keyword evidence="2" id="KW-0540">Nuclease</keyword>
<evidence type="ECO:0000313" key="2">
    <source>
        <dbReference type="EMBL" id="ACV68831.1"/>
    </source>
</evidence>
<organism evidence="2 3">
    <name type="scientific">Desulfohalobium retbaense (strain ATCC 49708 / DSM 5692 / JCM 16813 / HR100)</name>
    <dbReference type="NCBI Taxonomy" id="485915"/>
    <lineage>
        <taxon>Bacteria</taxon>
        <taxon>Pseudomonadati</taxon>
        <taxon>Thermodesulfobacteriota</taxon>
        <taxon>Desulfovibrionia</taxon>
        <taxon>Desulfovibrionales</taxon>
        <taxon>Desulfohalobiaceae</taxon>
        <taxon>Desulfohalobium</taxon>
    </lineage>
</organism>
<evidence type="ECO:0000313" key="3">
    <source>
        <dbReference type="Proteomes" id="UP000001052"/>
    </source>
</evidence>
<keyword evidence="3" id="KW-1185">Reference proteome</keyword>
<reference evidence="3" key="1">
    <citation type="submission" date="2009-09" db="EMBL/GenBank/DDBJ databases">
        <title>The complete chromosome of Desulfohalobium retbaense DSM 5692.</title>
        <authorList>
            <consortium name="US DOE Joint Genome Institute (JGI-PGF)"/>
            <person name="Lucas S."/>
            <person name="Copeland A."/>
            <person name="Lapidus A."/>
            <person name="Glavina del Rio T."/>
            <person name="Dalin E."/>
            <person name="Tice H."/>
            <person name="Bruce D."/>
            <person name="Goodwin L."/>
            <person name="Pitluck S."/>
            <person name="Kyrpides N."/>
            <person name="Mavromatis K."/>
            <person name="Ivanova N."/>
            <person name="Mikhailova N."/>
            <person name="Munk A.C."/>
            <person name="Brettin T."/>
            <person name="Detter J.C."/>
            <person name="Han C."/>
            <person name="Tapia R."/>
            <person name="Larimer F."/>
            <person name="Land M."/>
            <person name="Hauser L."/>
            <person name="Markowitz V."/>
            <person name="Cheng J.-F."/>
            <person name="Hugenholtz P."/>
            <person name="Woyke T."/>
            <person name="Wu D."/>
            <person name="Spring S."/>
            <person name="Klenk H.-P."/>
            <person name="Eisen J.A."/>
        </authorList>
    </citation>
    <scope>NUCLEOTIDE SEQUENCE [LARGE SCALE GENOMIC DNA]</scope>
    <source>
        <strain evidence="3">DSM 5692</strain>
    </source>
</reference>
<name>C8X334_DESRD</name>
<dbReference type="KEGG" id="drt:Dret_1547"/>
<dbReference type="EMBL" id="CP001734">
    <property type="protein sequence ID" value="ACV68831.1"/>
    <property type="molecule type" value="Genomic_DNA"/>
</dbReference>
<dbReference type="GO" id="GO:0004519">
    <property type="term" value="F:endonuclease activity"/>
    <property type="evidence" value="ECO:0007669"/>
    <property type="project" value="UniProtKB-KW"/>
</dbReference>
<reference evidence="2 3" key="2">
    <citation type="journal article" date="2010" name="Stand. Genomic Sci.">
        <title>Complete genome sequence of Desulfohalobium retbaense type strain (HR(100)).</title>
        <authorList>
            <person name="Spring S."/>
            <person name="Nolan M."/>
            <person name="Lapidus A."/>
            <person name="Glavina Del Rio T."/>
            <person name="Copeland A."/>
            <person name="Tice H."/>
            <person name="Cheng J.F."/>
            <person name="Lucas S."/>
            <person name="Land M."/>
            <person name="Chen F."/>
            <person name="Bruce D."/>
            <person name="Goodwin L."/>
            <person name="Pitluck S."/>
            <person name="Ivanova N."/>
            <person name="Mavromatis K."/>
            <person name="Mikhailova N."/>
            <person name="Pati A."/>
            <person name="Chen A."/>
            <person name="Palaniappan K."/>
            <person name="Hauser L."/>
            <person name="Chang Y.J."/>
            <person name="Jeffries C.D."/>
            <person name="Munk C."/>
            <person name="Kiss H."/>
            <person name="Chain P."/>
            <person name="Han C."/>
            <person name="Brettin T."/>
            <person name="Detter J.C."/>
            <person name="Schuler E."/>
            <person name="Goker M."/>
            <person name="Rohde M."/>
            <person name="Bristow J."/>
            <person name="Eisen J.A."/>
            <person name="Markowitz V."/>
            <person name="Hugenholtz P."/>
            <person name="Kyrpides N.C."/>
            <person name="Klenk H.P."/>
        </authorList>
    </citation>
    <scope>NUCLEOTIDE SEQUENCE [LARGE SCALE GENOMIC DNA]</scope>
    <source>
        <strain evidence="2 3">DSM 5692</strain>
    </source>
</reference>
<sequence length="303" mass="35152">MKAFVGITDNNWFELLQSQPQLEEVNFWQPSGSRQFRALQPGELFLFKLHSPNNYIVGGGIFAHATRLPISLAWESFGIANGAWDLPQMRSRVARYRRQEEDRRADYTIGCILLEQPFFLERPAWIPVPHDWKPNIVQGRSYDLILEPGLSLWRQVQSALSISQRMHDEIPQYGEPQLVRPRLGQGTFRVLVTDAYERRCAVTQEKVLPALDAAHIRPFSEGGEHSITNGLLLRSDVHRLFDRGYVTVIPENHFEVSRKVREDFHNGRDYYALHGKKIWTPSDTGFQPNKDHLAWHNEKIFKI</sequence>
<dbReference type="STRING" id="485915.Dret_1547"/>
<proteinExistence type="predicted"/>
<protein>
    <submittedName>
        <fullName evidence="2">Restriction endonuclease</fullName>
    </submittedName>
</protein>
<dbReference type="HOGENOM" id="CLU_077422_0_0_7"/>
<dbReference type="OrthoDB" id="9790459at2"/>
<accession>C8X334</accession>
<dbReference type="eggNOG" id="COG3440">
    <property type="taxonomic scope" value="Bacteria"/>
</dbReference>
<keyword evidence="2" id="KW-0378">Hydrolase</keyword>
<dbReference type="Pfam" id="PF13391">
    <property type="entry name" value="HNH_2"/>
    <property type="match status" value="1"/>
</dbReference>